<keyword evidence="4" id="KW-1185">Reference proteome</keyword>
<gene>
    <name evidence="3" type="ORF">J2S67_000081</name>
</gene>
<feature type="transmembrane region" description="Helical" evidence="2">
    <location>
        <begin position="85"/>
        <end position="103"/>
    </location>
</feature>
<comment type="caution">
    <text evidence="3">The sequence shown here is derived from an EMBL/GenBank/DDBJ whole genome shotgun (WGS) entry which is preliminary data.</text>
</comment>
<evidence type="ECO:0000256" key="1">
    <source>
        <dbReference type="SAM" id="MobiDB-lite"/>
    </source>
</evidence>
<proteinExistence type="predicted"/>
<dbReference type="Proteomes" id="UP001180715">
    <property type="component" value="Unassembled WGS sequence"/>
</dbReference>
<reference evidence="3" key="1">
    <citation type="submission" date="2023-07" db="EMBL/GenBank/DDBJ databases">
        <title>Sequencing the genomes of 1000 actinobacteria strains.</title>
        <authorList>
            <person name="Klenk H.-P."/>
        </authorList>
    </citation>
    <scope>NUCLEOTIDE SEQUENCE</scope>
    <source>
        <strain evidence="3">DSM 13068</strain>
    </source>
</reference>
<evidence type="ECO:0000256" key="2">
    <source>
        <dbReference type="SAM" id="Phobius"/>
    </source>
</evidence>
<dbReference type="RefSeq" id="WP_310245241.1">
    <property type="nucleotide sequence ID" value="NZ_JAVDXX010000001.1"/>
</dbReference>
<evidence type="ECO:0000313" key="4">
    <source>
        <dbReference type="Proteomes" id="UP001180715"/>
    </source>
</evidence>
<feature type="compositionally biased region" description="Acidic residues" evidence="1">
    <location>
        <begin position="60"/>
        <end position="70"/>
    </location>
</feature>
<evidence type="ECO:0008006" key="5">
    <source>
        <dbReference type="Google" id="ProtNLM"/>
    </source>
</evidence>
<keyword evidence="2" id="KW-0472">Membrane</keyword>
<feature type="region of interest" description="Disordered" evidence="1">
    <location>
        <begin position="40"/>
        <end position="84"/>
    </location>
</feature>
<keyword evidence="2" id="KW-0812">Transmembrane</keyword>
<dbReference type="EMBL" id="JAVDXX010000001">
    <property type="protein sequence ID" value="MDR7292813.1"/>
    <property type="molecule type" value="Genomic_DNA"/>
</dbReference>
<keyword evidence="2" id="KW-1133">Transmembrane helix</keyword>
<sequence>MTEAPLAYDEKQTITVKTELHEAQDGDVVVNKAVGRAENTKMRMRTSAQFTVTDTREPEPSEEPSPSEEQSDARERGLAPTGTEVAGLTGFAAVVLMGGLLLMRRACQH</sequence>
<name>A0ABU1YWS5_9MICC</name>
<evidence type="ECO:0000313" key="3">
    <source>
        <dbReference type="EMBL" id="MDR7292813.1"/>
    </source>
</evidence>
<organism evidence="3 4">
    <name type="scientific">Pseudoglutamicibacter albus</name>
    <dbReference type="NCBI Taxonomy" id="98671"/>
    <lineage>
        <taxon>Bacteria</taxon>
        <taxon>Bacillati</taxon>
        <taxon>Actinomycetota</taxon>
        <taxon>Actinomycetes</taxon>
        <taxon>Micrococcales</taxon>
        <taxon>Micrococcaceae</taxon>
        <taxon>Pseudoglutamicibacter</taxon>
    </lineage>
</organism>
<protein>
    <recommendedName>
        <fullName evidence="5">Gram-positive cocci surface proteins LPxTG domain-containing protein</fullName>
    </recommendedName>
</protein>
<accession>A0ABU1YWS5</accession>